<keyword evidence="3" id="KW-1185">Reference proteome</keyword>
<accession>A0A3F3H2T5</accession>
<dbReference type="InterPro" id="IPR029063">
    <property type="entry name" value="SAM-dependent_MTases_sf"/>
</dbReference>
<dbReference type="AlphaFoldDB" id="A0A3F3H2T5"/>
<evidence type="ECO:0000259" key="1">
    <source>
        <dbReference type="Pfam" id="PF02384"/>
    </source>
</evidence>
<keyword evidence="2" id="KW-0489">Methyltransferase</keyword>
<reference evidence="2 3" key="1">
    <citation type="journal article" date="2015" name="BMC Genomics">
        <title>Comparative genomics of Fructobacillus spp. and Leuconostoc spp. reveals niche-specific evolution of Fructobacillus spp.</title>
        <authorList>
            <person name="Endo A."/>
            <person name="Tanizawa Y."/>
            <person name="Tanaka N."/>
            <person name="Maeno S."/>
            <person name="Kumar H."/>
            <person name="Shiwa Y."/>
            <person name="Okada S."/>
            <person name="Yoshikawa H."/>
            <person name="Dicks L."/>
            <person name="Nakagawa J."/>
            <person name="Arita M."/>
        </authorList>
    </citation>
    <scope>NUCLEOTIDE SEQUENCE [LARGE SCALE GENOMIC DNA]</scope>
    <source>
        <strain evidence="2 3">DSM 15468</strain>
    </source>
</reference>
<dbReference type="InterPro" id="IPR052933">
    <property type="entry name" value="DNA_Protect_Modify"/>
</dbReference>
<proteinExistence type="predicted"/>
<dbReference type="PANTHER" id="PTHR41313">
    <property type="entry name" value="ADENINE-SPECIFIC METHYLTRANSFERASE"/>
    <property type="match status" value="1"/>
</dbReference>
<feature type="domain" description="DNA methylase adenine-specific" evidence="1">
    <location>
        <begin position="100"/>
        <end position="308"/>
    </location>
</feature>
<dbReference type="GO" id="GO:0032259">
    <property type="term" value="P:methylation"/>
    <property type="evidence" value="ECO:0007669"/>
    <property type="project" value="UniProtKB-KW"/>
</dbReference>
<dbReference type="GO" id="GO:0008170">
    <property type="term" value="F:N-methyltransferase activity"/>
    <property type="evidence" value="ECO:0007669"/>
    <property type="project" value="InterPro"/>
</dbReference>
<protein>
    <submittedName>
        <fullName evidence="2">Putative type I restriction-modification system methyltransferase subunit</fullName>
    </submittedName>
</protein>
<gene>
    <name evidence="2" type="ORF">FPFC_013530</name>
</gene>
<dbReference type="OrthoDB" id="9788159at2"/>
<evidence type="ECO:0000313" key="3">
    <source>
        <dbReference type="Proteomes" id="UP000061227"/>
    </source>
</evidence>
<dbReference type="InterPro" id="IPR003356">
    <property type="entry name" value="DNA_methylase_A-5"/>
</dbReference>
<dbReference type="GO" id="GO:0003677">
    <property type="term" value="F:DNA binding"/>
    <property type="evidence" value="ECO:0007669"/>
    <property type="project" value="InterPro"/>
</dbReference>
<dbReference type="RefSeq" id="WP_059376375.1">
    <property type="nucleotide sequence ID" value="NZ_DF968063.1"/>
</dbReference>
<dbReference type="SUPFAM" id="SSF53335">
    <property type="entry name" value="S-adenosyl-L-methionine-dependent methyltransferases"/>
    <property type="match status" value="1"/>
</dbReference>
<dbReference type="Gene3D" id="1.10.150.470">
    <property type="match status" value="1"/>
</dbReference>
<name>A0A3F3H2T5_9LACO</name>
<sequence>MINQQIPEYFDKIFAVVEKLQNEEKTTYRQSLVQVLSTLVAGDVTAADEEQLSEASQSALTSLQSINWQDLSFSDQRNVLQLTLLKADRQDQVSANDQLTPDGIGYLLGDLLYQTANLTAESTIMDMVVGTGNLLWTVEETLKRYDLTVHEAGIDNAETQLALASVTGEALHQEQTPLFWGDVVDLAPDAVDPVDVVIGDLPVGYYPGVGPADFVTTLSSEAGKSYAHFLMIEKSLDLIKDDGWVYLVVPADLLTTANHEAILKLFSQKAQLKAFLPLPAEYFKNQERAKALLVLRKPGVGPKQEVLMGQYPSVKNPEALQEFLQDIKAWGKLK</sequence>
<evidence type="ECO:0000313" key="2">
    <source>
        <dbReference type="EMBL" id="GAP02470.1"/>
    </source>
</evidence>
<dbReference type="EMBL" id="DF968063">
    <property type="protein sequence ID" value="GAP02470.1"/>
    <property type="molecule type" value="Genomic_DNA"/>
</dbReference>
<dbReference type="Pfam" id="PF02384">
    <property type="entry name" value="N6_Mtase"/>
    <property type="match status" value="1"/>
</dbReference>
<dbReference type="STRING" id="220714.SAMN05660469_0424"/>
<organism evidence="2 3">
    <name type="scientific">Fructobacillus pseudoficulneus</name>
    <dbReference type="NCBI Taxonomy" id="220714"/>
    <lineage>
        <taxon>Bacteria</taxon>
        <taxon>Bacillati</taxon>
        <taxon>Bacillota</taxon>
        <taxon>Bacilli</taxon>
        <taxon>Lactobacillales</taxon>
        <taxon>Lactobacillaceae</taxon>
        <taxon>Fructobacillus</taxon>
    </lineage>
</organism>
<dbReference type="Proteomes" id="UP000061227">
    <property type="component" value="Unassembled WGS sequence"/>
</dbReference>
<dbReference type="Gene3D" id="3.40.50.150">
    <property type="entry name" value="Vaccinia Virus protein VP39"/>
    <property type="match status" value="1"/>
</dbReference>
<dbReference type="PANTHER" id="PTHR41313:SF1">
    <property type="entry name" value="DNA METHYLASE ADENINE-SPECIFIC DOMAIN-CONTAINING PROTEIN"/>
    <property type="match status" value="1"/>
</dbReference>
<keyword evidence="2" id="KW-0808">Transferase</keyword>